<name>A0A3T0HZH6_9BACI</name>
<proteinExistence type="inferred from homology"/>
<evidence type="ECO:0000256" key="3">
    <source>
        <dbReference type="ARBA" id="ARBA00022729"/>
    </source>
</evidence>
<evidence type="ECO:0000313" key="6">
    <source>
        <dbReference type="EMBL" id="AZU62551.1"/>
    </source>
</evidence>
<feature type="domain" description="Leucine-binding protein" evidence="5">
    <location>
        <begin position="43"/>
        <end position="388"/>
    </location>
</feature>
<evidence type="ECO:0000256" key="2">
    <source>
        <dbReference type="ARBA" id="ARBA00022448"/>
    </source>
</evidence>
<gene>
    <name evidence="6" type="ORF">CHR53_15430</name>
</gene>
<dbReference type="CDD" id="cd06345">
    <property type="entry name" value="PBP1_ABC_ligand_binding-like"/>
    <property type="match status" value="1"/>
</dbReference>
<comment type="similarity">
    <text evidence="1">Belongs to the leucine-binding protein family.</text>
</comment>
<keyword evidence="4" id="KW-0029">Amino-acid transport</keyword>
<sequence length="427" mass="46563">MINFGGKKMSSKKFFGFMVALCLIGSVILSGCSKGAGGSADGIKIGVTGPLTGPTANSGIALKQGMEIAVEEWNEKGGIEIDGEKTKVKMFYEDNQGKPAQGVSAAEKLFNNENVDFLIGDAFSSSVTMAVMDLASQYEKPILSGEAVSGAISEKVEKDPDKYKYYWKGNFSSDAYGKTVYETIKSLIDSGEFKPKDKTIAFVIEDTDYGRSNVASAEELFKKDGWKVVAFETVEVGYTDFYPQLTKMKSVKPDVLVSCFTAVSSGVALAKQFNETKMTALHYGIYYPLRPEFAEEAQGAADGLLWTPLFFDPELRENQKDLAAKVKEKYNVDATGDHASGYDVMKLALSSIENAKSLDANKIVEELSKIKIDALLGTYAFEQKNHTVRAGEGFISVPTAQIQNGKNAIVWPESIATSKYQPQSWVK</sequence>
<dbReference type="Pfam" id="PF13458">
    <property type="entry name" value="Peripla_BP_6"/>
    <property type="match status" value="1"/>
</dbReference>
<protein>
    <recommendedName>
        <fullName evidence="5">Leucine-binding protein domain-containing protein</fullName>
    </recommendedName>
</protein>
<dbReference type="InterPro" id="IPR051010">
    <property type="entry name" value="BCAA_transport"/>
</dbReference>
<dbReference type="KEGG" id="nmk:CHR53_15430"/>
<evidence type="ECO:0000259" key="5">
    <source>
        <dbReference type="Pfam" id="PF13458"/>
    </source>
</evidence>
<reference evidence="6 7" key="1">
    <citation type="submission" date="2017-07" db="EMBL/GenBank/DDBJ databases">
        <title>The complete genome sequence of Bacillus mesonae strain H20-5, an efficient strain improving plant abiotic stress resistance.</title>
        <authorList>
            <person name="Kim S.Y."/>
            <person name="Song H."/>
            <person name="Sang M.K."/>
            <person name="Weon H.-Y."/>
            <person name="Song J."/>
        </authorList>
    </citation>
    <scope>NUCLEOTIDE SEQUENCE [LARGE SCALE GENOMIC DNA]</scope>
    <source>
        <strain evidence="6 7">H20-5</strain>
    </source>
</reference>
<dbReference type="AlphaFoldDB" id="A0A3T0HZH6"/>
<dbReference type="PROSITE" id="PS51257">
    <property type="entry name" value="PROKAR_LIPOPROTEIN"/>
    <property type="match status" value="1"/>
</dbReference>
<keyword evidence="2" id="KW-0813">Transport</keyword>
<accession>A0A3T0HZH6</accession>
<dbReference type="PRINTS" id="PR00337">
    <property type="entry name" value="LEUILEVALBP"/>
</dbReference>
<dbReference type="InterPro" id="IPR028081">
    <property type="entry name" value="Leu-bd"/>
</dbReference>
<evidence type="ECO:0000256" key="4">
    <source>
        <dbReference type="ARBA" id="ARBA00022970"/>
    </source>
</evidence>
<evidence type="ECO:0000313" key="7">
    <source>
        <dbReference type="Proteomes" id="UP000282892"/>
    </source>
</evidence>
<dbReference type="GO" id="GO:0006865">
    <property type="term" value="P:amino acid transport"/>
    <property type="evidence" value="ECO:0007669"/>
    <property type="project" value="UniProtKB-KW"/>
</dbReference>
<dbReference type="InterPro" id="IPR028082">
    <property type="entry name" value="Peripla_BP_I"/>
</dbReference>
<dbReference type="SUPFAM" id="SSF53822">
    <property type="entry name" value="Periplasmic binding protein-like I"/>
    <property type="match status" value="1"/>
</dbReference>
<dbReference type="Gene3D" id="3.40.50.2300">
    <property type="match status" value="2"/>
</dbReference>
<organism evidence="6 7">
    <name type="scientific">Neobacillus mesonae</name>
    <dbReference type="NCBI Taxonomy" id="1193713"/>
    <lineage>
        <taxon>Bacteria</taxon>
        <taxon>Bacillati</taxon>
        <taxon>Bacillota</taxon>
        <taxon>Bacilli</taxon>
        <taxon>Bacillales</taxon>
        <taxon>Bacillaceae</taxon>
        <taxon>Neobacillus</taxon>
    </lineage>
</organism>
<keyword evidence="3" id="KW-0732">Signal</keyword>
<dbReference type="InterPro" id="IPR000709">
    <property type="entry name" value="Leu_Ile_Val-bd"/>
</dbReference>
<dbReference type="PANTHER" id="PTHR30483">
    <property type="entry name" value="LEUCINE-SPECIFIC-BINDING PROTEIN"/>
    <property type="match status" value="1"/>
</dbReference>
<evidence type="ECO:0000256" key="1">
    <source>
        <dbReference type="ARBA" id="ARBA00010062"/>
    </source>
</evidence>
<dbReference type="EMBL" id="CP022572">
    <property type="protein sequence ID" value="AZU62551.1"/>
    <property type="molecule type" value="Genomic_DNA"/>
</dbReference>
<dbReference type="Proteomes" id="UP000282892">
    <property type="component" value="Chromosome"/>
</dbReference>
<keyword evidence="7" id="KW-1185">Reference proteome</keyword>
<dbReference type="OrthoDB" id="9783240at2"/>